<protein>
    <submittedName>
        <fullName evidence="2">Uncharacterized protein</fullName>
    </submittedName>
</protein>
<sequence>MTAMDDRPVDAGALIAELEGHLLVEATLAEGRLEAGRFGRRFEWLTDSQREEVEERFARVYVSLARLCWERTALRAGELRGEYEAAYRVLRRRLLATFLSGTAVLLSAAVLIVSATR</sequence>
<keyword evidence="1" id="KW-1133">Transmembrane helix</keyword>
<dbReference type="AlphaFoldDB" id="A0A7G1NW01"/>
<dbReference type="EMBL" id="AP023440">
    <property type="protein sequence ID" value="BCL25880.1"/>
    <property type="molecule type" value="Genomic_DNA"/>
</dbReference>
<keyword evidence="3" id="KW-1185">Reference proteome</keyword>
<organism evidence="2 3">
    <name type="scientific">Streptomyces aurantiacus</name>
    <dbReference type="NCBI Taxonomy" id="47760"/>
    <lineage>
        <taxon>Bacteria</taxon>
        <taxon>Bacillati</taxon>
        <taxon>Actinomycetota</taxon>
        <taxon>Actinomycetes</taxon>
        <taxon>Kitasatosporales</taxon>
        <taxon>Streptomycetaceae</taxon>
        <taxon>Streptomyces</taxon>
        <taxon>Streptomyces aurantiacus group</taxon>
    </lineage>
</organism>
<accession>A0A7G1NW01</accession>
<evidence type="ECO:0000313" key="2">
    <source>
        <dbReference type="EMBL" id="BCL25880.1"/>
    </source>
</evidence>
<keyword evidence="1" id="KW-0472">Membrane</keyword>
<gene>
    <name evidence="2" type="ORF">GCM10017557_07390</name>
</gene>
<evidence type="ECO:0000256" key="1">
    <source>
        <dbReference type="SAM" id="Phobius"/>
    </source>
</evidence>
<proteinExistence type="predicted"/>
<name>A0A7G1NW01_9ACTN</name>
<evidence type="ECO:0000313" key="3">
    <source>
        <dbReference type="Proteomes" id="UP000516444"/>
    </source>
</evidence>
<feature type="transmembrane region" description="Helical" evidence="1">
    <location>
        <begin position="94"/>
        <end position="115"/>
    </location>
</feature>
<dbReference type="KEGG" id="sgm:GCM10017557_07390"/>
<keyword evidence="1" id="KW-0812">Transmembrane</keyword>
<reference evidence="2 3" key="1">
    <citation type="journal article" date="2014" name="Int. J. Syst. Evol. Microbiol.">
        <title>Complete genome sequence of Corynebacterium casei LMG S-19264T (=DSM 44701T), isolated from a smear-ripened cheese.</title>
        <authorList>
            <consortium name="US DOE Joint Genome Institute (JGI-PGF)"/>
            <person name="Walter F."/>
            <person name="Albersmeier A."/>
            <person name="Kalinowski J."/>
            <person name="Ruckert C."/>
        </authorList>
    </citation>
    <scope>NUCLEOTIDE SEQUENCE [LARGE SCALE GENOMIC DNA]</scope>
    <source>
        <strain evidence="2 3">JCM 4677</strain>
    </source>
</reference>
<dbReference type="Proteomes" id="UP000516444">
    <property type="component" value="Chromosome"/>
</dbReference>